<feature type="compositionally biased region" description="Basic and acidic residues" evidence="1">
    <location>
        <begin position="1"/>
        <end position="30"/>
    </location>
</feature>
<gene>
    <name evidence="2" type="ORF">SCHCODRAFT_85432</name>
</gene>
<accession>D8Q8C7</accession>
<dbReference type="KEGG" id="scm:SCHCO_02734814"/>
<reference evidence="2 3" key="1">
    <citation type="journal article" date="2010" name="Nat. Biotechnol.">
        <title>Genome sequence of the model mushroom Schizophyllum commune.</title>
        <authorList>
            <person name="Ohm R.A."/>
            <person name="de Jong J.F."/>
            <person name="Lugones L.G."/>
            <person name="Aerts A."/>
            <person name="Kothe E."/>
            <person name="Stajich J.E."/>
            <person name="de Vries R.P."/>
            <person name="Record E."/>
            <person name="Levasseur A."/>
            <person name="Baker S.E."/>
            <person name="Bartholomew K.A."/>
            <person name="Coutinho P.M."/>
            <person name="Erdmann S."/>
            <person name="Fowler T.J."/>
            <person name="Gathman A.C."/>
            <person name="Lombard V."/>
            <person name="Henrissat B."/>
            <person name="Knabe N."/>
            <person name="Kuees U."/>
            <person name="Lilly W.W."/>
            <person name="Lindquist E."/>
            <person name="Lucas S."/>
            <person name="Magnuson J.K."/>
            <person name="Piumi F."/>
            <person name="Raudaskoski M."/>
            <person name="Salamov A."/>
            <person name="Schmutz J."/>
            <person name="Schwarze F.W.M.R."/>
            <person name="vanKuyk P.A."/>
            <person name="Horton J.S."/>
            <person name="Grigoriev I.V."/>
            <person name="Woesten H.A.B."/>
        </authorList>
    </citation>
    <scope>NUCLEOTIDE SEQUENCE [LARGE SCALE GENOMIC DNA]</scope>
    <source>
        <strain evidence="3">H4-8 / FGSC 9210</strain>
    </source>
</reference>
<dbReference type="VEuPathDB" id="FungiDB:SCHCODRAFT_02734814"/>
<dbReference type="InParanoid" id="D8Q8C7"/>
<proteinExistence type="predicted"/>
<dbReference type="Proteomes" id="UP000007431">
    <property type="component" value="Unassembled WGS sequence"/>
</dbReference>
<evidence type="ECO:0000313" key="3">
    <source>
        <dbReference type="Proteomes" id="UP000007431"/>
    </source>
</evidence>
<evidence type="ECO:0000313" key="2">
    <source>
        <dbReference type="EMBL" id="EFI96171.1"/>
    </source>
</evidence>
<protein>
    <submittedName>
        <fullName evidence="2">Expressed protein</fullName>
    </submittedName>
</protein>
<dbReference type="GeneID" id="9586973"/>
<dbReference type="AlphaFoldDB" id="D8Q8C7"/>
<keyword evidence="3" id="KW-1185">Reference proteome</keyword>
<dbReference type="EMBL" id="GL377307">
    <property type="protein sequence ID" value="EFI96171.1"/>
    <property type="molecule type" value="Genomic_DNA"/>
</dbReference>
<dbReference type="HOGENOM" id="CLU_1338196_0_0_1"/>
<organism evidence="3">
    <name type="scientific">Schizophyllum commune (strain H4-8 / FGSC 9210)</name>
    <name type="common">Split gill fungus</name>
    <dbReference type="NCBI Taxonomy" id="578458"/>
    <lineage>
        <taxon>Eukaryota</taxon>
        <taxon>Fungi</taxon>
        <taxon>Dikarya</taxon>
        <taxon>Basidiomycota</taxon>
        <taxon>Agaricomycotina</taxon>
        <taxon>Agaricomycetes</taxon>
        <taxon>Agaricomycetidae</taxon>
        <taxon>Agaricales</taxon>
        <taxon>Schizophyllaceae</taxon>
        <taxon>Schizophyllum</taxon>
    </lineage>
</organism>
<name>D8Q8C7_SCHCM</name>
<dbReference type="RefSeq" id="XP_003031074.1">
    <property type="nucleotide sequence ID" value="XM_003031028.1"/>
</dbReference>
<feature type="region of interest" description="Disordered" evidence="1">
    <location>
        <begin position="1"/>
        <end position="47"/>
    </location>
</feature>
<sequence>MRPLRRPQDHRRAQRAAHDRLGDQRRESGRARRAGQPAKAFLQGGSLGRGGASAHAVAYLAPPARLPLPLPQPPTAPAHRHRVRVLRRRGLPPRRRLRGQPNVDAAQGRGGGVRELDVGGVSNGVRLPCSPCLPFHLSSYPILSATLYHTLLICTCAPSPHHLYEKRVYYLCMYIRAGLPTDSLFGLDASLSSACLFTFSMPLCL</sequence>
<evidence type="ECO:0000256" key="1">
    <source>
        <dbReference type="SAM" id="MobiDB-lite"/>
    </source>
</evidence>